<dbReference type="Pfam" id="PF23722">
    <property type="entry name" value="Beta-sand_DEX1"/>
    <property type="match status" value="1"/>
</dbReference>
<keyword evidence="5 7" id="KW-0472">Membrane</keyword>
<comment type="subcellular location">
    <subcellularLocation>
        <location evidence="1">Membrane</location>
        <topology evidence="1">Single-pass membrane protein</topology>
    </subcellularLocation>
</comment>
<dbReference type="Gene3D" id="2.130.10.10">
    <property type="entry name" value="YVTN repeat-like/Quinoprotein amine dehydrogenase"/>
    <property type="match status" value="1"/>
</dbReference>
<feature type="domain" description="DEX1 C-terminal" evidence="9">
    <location>
        <begin position="882"/>
        <end position="978"/>
    </location>
</feature>
<dbReference type="SUPFAM" id="SSF69318">
    <property type="entry name" value="Integrin alpha N-terminal domain"/>
    <property type="match status" value="1"/>
</dbReference>
<reference evidence="10 11" key="1">
    <citation type="journal article" date="2014" name="Nat. Commun.">
        <title>Klebsormidium flaccidum genome reveals primary factors for plant terrestrial adaptation.</title>
        <authorList>
            <person name="Hori K."/>
            <person name="Maruyama F."/>
            <person name="Fujisawa T."/>
            <person name="Togashi T."/>
            <person name="Yamamoto N."/>
            <person name="Seo M."/>
            <person name="Sato S."/>
            <person name="Yamada T."/>
            <person name="Mori H."/>
            <person name="Tajima N."/>
            <person name="Moriyama T."/>
            <person name="Ikeuchi M."/>
            <person name="Watanabe M."/>
            <person name="Wada H."/>
            <person name="Kobayashi K."/>
            <person name="Saito M."/>
            <person name="Masuda T."/>
            <person name="Sasaki-Sekimoto Y."/>
            <person name="Mashiguchi K."/>
            <person name="Awai K."/>
            <person name="Shimojima M."/>
            <person name="Masuda S."/>
            <person name="Iwai M."/>
            <person name="Nobusawa T."/>
            <person name="Narise T."/>
            <person name="Kondo S."/>
            <person name="Saito H."/>
            <person name="Sato R."/>
            <person name="Murakawa M."/>
            <person name="Ihara Y."/>
            <person name="Oshima-Yamada Y."/>
            <person name="Ohtaka K."/>
            <person name="Satoh M."/>
            <person name="Sonobe K."/>
            <person name="Ishii M."/>
            <person name="Ohtani R."/>
            <person name="Kanamori-Sato M."/>
            <person name="Honoki R."/>
            <person name="Miyazaki D."/>
            <person name="Mochizuki H."/>
            <person name="Umetsu J."/>
            <person name="Higashi K."/>
            <person name="Shibata D."/>
            <person name="Kamiya Y."/>
            <person name="Sato N."/>
            <person name="Nakamura Y."/>
            <person name="Tabata S."/>
            <person name="Ida S."/>
            <person name="Kurokawa K."/>
            <person name="Ohta H."/>
        </authorList>
    </citation>
    <scope>NUCLEOTIDE SEQUENCE [LARGE SCALE GENOMIC DNA]</scope>
    <source>
        <strain evidence="10 11">NIES-2285</strain>
    </source>
</reference>
<name>A0A1Y1IBN9_KLENI</name>
<dbReference type="InterPro" id="IPR015943">
    <property type="entry name" value="WD40/YVTN_repeat-like_dom_sf"/>
</dbReference>
<dbReference type="InterPro" id="IPR045232">
    <property type="entry name" value="FAM234"/>
</dbReference>
<feature type="region of interest" description="Disordered" evidence="6">
    <location>
        <begin position="363"/>
        <end position="421"/>
    </location>
</feature>
<feature type="region of interest" description="Disordered" evidence="6">
    <location>
        <begin position="435"/>
        <end position="456"/>
    </location>
</feature>
<dbReference type="STRING" id="105231.A0A1Y1IBN9"/>
<feature type="chain" id="PRO_5012033398" evidence="8">
    <location>
        <begin position="38"/>
        <end position="1023"/>
    </location>
</feature>
<keyword evidence="11" id="KW-1185">Reference proteome</keyword>
<evidence type="ECO:0000256" key="1">
    <source>
        <dbReference type="ARBA" id="ARBA00004167"/>
    </source>
</evidence>
<dbReference type="AlphaFoldDB" id="A0A1Y1IBN9"/>
<dbReference type="InterPro" id="IPR056376">
    <property type="entry name" value="DEX1_C"/>
</dbReference>
<gene>
    <name evidence="10" type="ORF">KFL_003150040</name>
</gene>
<evidence type="ECO:0000256" key="6">
    <source>
        <dbReference type="SAM" id="MobiDB-lite"/>
    </source>
</evidence>
<feature type="region of interest" description="Disordered" evidence="6">
    <location>
        <begin position="203"/>
        <end position="335"/>
    </location>
</feature>
<dbReference type="OrthoDB" id="200924at2759"/>
<feature type="compositionally biased region" description="Basic and acidic residues" evidence="6">
    <location>
        <begin position="234"/>
        <end position="249"/>
    </location>
</feature>
<evidence type="ECO:0000256" key="8">
    <source>
        <dbReference type="SAM" id="SignalP"/>
    </source>
</evidence>
<evidence type="ECO:0000313" key="11">
    <source>
        <dbReference type="Proteomes" id="UP000054558"/>
    </source>
</evidence>
<dbReference type="EMBL" id="DF237264">
    <property type="protein sequence ID" value="GAQ86839.1"/>
    <property type="molecule type" value="Genomic_DNA"/>
</dbReference>
<evidence type="ECO:0000256" key="5">
    <source>
        <dbReference type="ARBA" id="ARBA00023136"/>
    </source>
</evidence>
<evidence type="ECO:0000256" key="7">
    <source>
        <dbReference type="SAM" id="Phobius"/>
    </source>
</evidence>
<dbReference type="PANTHER" id="PTHR21419">
    <property type="match status" value="1"/>
</dbReference>
<feature type="transmembrane region" description="Helical" evidence="7">
    <location>
        <begin position="980"/>
        <end position="1000"/>
    </location>
</feature>
<evidence type="ECO:0000256" key="2">
    <source>
        <dbReference type="ARBA" id="ARBA00022692"/>
    </source>
</evidence>
<feature type="signal peptide" evidence="8">
    <location>
        <begin position="1"/>
        <end position="37"/>
    </location>
</feature>
<feature type="compositionally biased region" description="Low complexity" evidence="6">
    <location>
        <begin position="400"/>
        <end position="411"/>
    </location>
</feature>
<accession>A0A1Y1IBN9</accession>
<keyword evidence="2 7" id="KW-0812">Transmembrane</keyword>
<dbReference type="OMA" id="TMWGDED"/>
<dbReference type="GO" id="GO:0016020">
    <property type="term" value="C:membrane"/>
    <property type="evidence" value="ECO:0007669"/>
    <property type="project" value="UniProtKB-SubCell"/>
</dbReference>
<feature type="compositionally biased region" description="Low complexity" evidence="6">
    <location>
        <begin position="286"/>
        <end position="298"/>
    </location>
</feature>
<feature type="region of interest" description="Disordered" evidence="6">
    <location>
        <begin position="60"/>
        <end position="84"/>
    </location>
</feature>
<feature type="compositionally biased region" description="Basic and acidic residues" evidence="6">
    <location>
        <begin position="299"/>
        <end position="309"/>
    </location>
</feature>
<keyword evidence="3 8" id="KW-0732">Signal</keyword>
<sequence length="1023" mass="110152">MAWSHRIERGVREHARGQAYFLVVLLVLDAFVGPICGQLSDPIAHDDNLANSAQNKFLQREASKDGSAPASQDEEPSAGNTQCPKNVELRWMSEVSASIYSTPLVADINSDGRSEVIVPSFIHYLDVLEGTDGEKLPGWPAFHKSSVHSSPFLYDVDKDGVREVGLATYNGEILFFRPSGELLPSKLVVPRLKVHKDWYVGLDPDPVDHSKPDVGDQDLTIQSPSTIDGDEEADHAHAAEHAVKPRGPGEESGSSGGEDDGAGALHVAGGFLIQGRDGGEEGEGGAAEVGTETGVNEGVETKETGKENGEGGGGAAEEKKVPEGDSNTGDGDEVETGLANRLGEAGAAADARVLEGEVASEGGAISGGDAAPGGTVAPCDDDGCPATGHVQTPETEKTGEGTAETGQTAEGTAKEGEAGGVAAAVTQRRRLLWSNEGVSNSEESESGGEDGNLHGGALKADLLNEGLKVTRRRLLAEDQTQGVATAETEGKLDPEAAETFNIFDKDGGADTQDDPEWDFDDFDFEHAEEMWADEEWREGAREMEKDFVFVDAHILCSPVVADIDSDGRDELVVAASYFFDVEYYEDPAHAKELPEGIDLHKYIAGGIVAFDLVDMRVKWSVHLDLSTDATQYRAYIYSHPTVVDLDRDGYMEILVGTSEGFLYCLSHVGYPRENFPIQMGEIQGQVVAADINGDGFLEIVGVDTRGNVAAFDWRGRELWERHVASMISQGVSVGDVDGDGHAEVVFGTTSGHVYAVRGDTGLDVAPFPFRTHGRVMAPVLLVNLKRSRPRGAGLDLVVTSFDGFVYMIEGETGCADVIDVGETAYSMVLAENVHGGPEMDLLVATMNGNVYCFQTEVLFHPLKAWPAQNHHRNAAFPRQTKGVSALPSSRQLRDMGGESFPVQFEVLDLGPMGTNYTVTVSLMAPGHKTHQVRQTYSMPGVYTVRLPVPPVRTHAHVVLEMEDEHKLYYSDEFAVLFNMYFYRIIKWVLVLPLLGAAVAIMSTKQGSQDRGAPLPTSLNMHRL</sequence>
<protein>
    <submittedName>
        <fullName evidence="10">FG-GAP repeat-containing protein</fullName>
    </submittedName>
</protein>
<evidence type="ECO:0000256" key="3">
    <source>
        <dbReference type="ARBA" id="ARBA00022729"/>
    </source>
</evidence>
<organism evidence="10 11">
    <name type="scientific">Klebsormidium nitens</name>
    <name type="common">Green alga</name>
    <name type="synonym">Ulothrix nitens</name>
    <dbReference type="NCBI Taxonomy" id="105231"/>
    <lineage>
        <taxon>Eukaryota</taxon>
        <taxon>Viridiplantae</taxon>
        <taxon>Streptophyta</taxon>
        <taxon>Klebsormidiophyceae</taxon>
        <taxon>Klebsormidiales</taxon>
        <taxon>Klebsormidiaceae</taxon>
        <taxon>Klebsormidium</taxon>
    </lineage>
</organism>
<proteinExistence type="predicted"/>
<keyword evidence="4 7" id="KW-1133">Transmembrane helix</keyword>
<dbReference type="PANTHER" id="PTHR21419:SF23">
    <property type="entry name" value="PROTEIN DEFECTIVE IN EXINE FORMATION 1"/>
    <property type="match status" value="1"/>
</dbReference>
<dbReference type="Proteomes" id="UP000054558">
    <property type="component" value="Unassembled WGS sequence"/>
</dbReference>
<dbReference type="InterPro" id="IPR013517">
    <property type="entry name" value="FG-GAP"/>
</dbReference>
<dbReference type="InterPro" id="IPR028994">
    <property type="entry name" value="Integrin_alpha_N"/>
</dbReference>
<evidence type="ECO:0000256" key="4">
    <source>
        <dbReference type="ARBA" id="ARBA00022989"/>
    </source>
</evidence>
<dbReference type="Pfam" id="PF13517">
    <property type="entry name" value="FG-GAP_3"/>
    <property type="match status" value="1"/>
</dbReference>
<evidence type="ECO:0000259" key="9">
    <source>
        <dbReference type="Pfam" id="PF23722"/>
    </source>
</evidence>
<evidence type="ECO:0000313" key="10">
    <source>
        <dbReference type="EMBL" id="GAQ86839.1"/>
    </source>
</evidence>